<evidence type="ECO:0000313" key="3">
    <source>
        <dbReference type="EMBL" id="CEM32385.1"/>
    </source>
</evidence>
<reference evidence="3" key="1">
    <citation type="submission" date="2014-11" db="EMBL/GenBank/DDBJ databases">
        <authorList>
            <person name="Otto D Thomas"/>
            <person name="Naeem Raeece"/>
        </authorList>
    </citation>
    <scope>NUCLEOTIDE SEQUENCE</scope>
</reference>
<protein>
    <submittedName>
        <fullName evidence="3">Uncharacterized protein</fullName>
    </submittedName>
</protein>
<dbReference type="VEuPathDB" id="CryptoDB:Cvel_22852"/>
<accession>A0A0G4GQ93</accession>
<proteinExistence type="predicted"/>
<feature type="region of interest" description="Disordered" evidence="1">
    <location>
        <begin position="32"/>
        <end position="58"/>
    </location>
</feature>
<name>A0A0G4GQ93_9ALVE</name>
<feature type="chain" id="PRO_5005191015" evidence="2">
    <location>
        <begin position="19"/>
        <end position="343"/>
    </location>
</feature>
<gene>
    <name evidence="3" type="ORF">Cvel_22852</name>
</gene>
<feature type="signal peptide" evidence="2">
    <location>
        <begin position="1"/>
        <end position="18"/>
    </location>
</feature>
<keyword evidence="2" id="KW-0732">Signal</keyword>
<dbReference type="EMBL" id="CDMZ01001427">
    <property type="protein sequence ID" value="CEM32385.1"/>
    <property type="molecule type" value="Genomic_DNA"/>
</dbReference>
<evidence type="ECO:0000256" key="1">
    <source>
        <dbReference type="SAM" id="MobiDB-lite"/>
    </source>
</evidence>
<sequence>MIWLVVTSVFLLVCPSESFSLSGGNSFLSGMRKRRLPRPSGADAQPSPVTQLGGKWPERSPRYKDIDPLYQMSERTKEIELYDKHEQWGFKGPPKKKTPEESPMPLSVNPKAAQKPSTCYNKKRKKLQRFSPTMRYLANTATKPRKLYSKIPNPRKQLAEEGLPRWKVEQARKMIFSVLRLRFSQKIWHRNDMPWPKHAIEIVKVWNKIRPQNAVDLEEIVNDICYLDKDGKIVEIKENVPPYDGQLGPMNPGPYFSPRFVVATMPGLAKEKKWKVGERPSFLNDDLMEQHFDNPFSHPKCMRAPVLDKQDMVYRLVPKRKKFKWLYEKEDAKKEPLKLPQYD</sequence>
<organism evidence="3">
    <name type="scientific">Chromera velia CCMP2878</name>
    <dbReference type="NCBI Taxonomy" id="1169474"/>
    <lineage>
        <taxon>Eukaryota</taxon>
        <taxon>Sar</taxon>
        <taxon>Alveolata</taxon>
        <taxon>Colpodellida</taxon>
        <taxon>Chromeraceae</taxon>
        <taxon>Chromera</taxon>
    </lineage>
</organism>
<evidence type="ECO:0000256" key="2">
    <source>
        <dbReference type="SAM" id="SignalP"/>
    </source>
</evidence>
<dbReference type="AlphaFoldDB" id="A0A0G4GQ93"/>
<feature type="region of interest" description="Disordered" evidence="1">
    <location>
        <begin position="88"/>
        <end position="118"/>
    </location>
</feature>